<keyword evidence="6" id="KW-1185">Reference proteome</keyword>
<evidence type="ECO:0000256" key="2">
    <source>
        <dbReference type="ARBA" id="ARBA00022821"/>
    </source>
</evidence>
<dbReference type="InterPro" id="IPR044974">
    <property type="entry name" value="Disease_R_plants"/>
</dbReference>
<dbReference type="Pfam" id="PF23559">
    <property type="entry name" value="WHD_DRP"/>
    <property type="match status" value="1"/>
</dbReference>
<dbReference type="InterPro" id="IPR055414">
    <property type="entry name" value="LRR_R13L4/SHOC2-like"/>
</dbReference>
<evidence type="ECO:0000256" key="1">
    <source>
        <dbReference type="ARBA" id="ARBA00022737"/>
    </source>
</evidence>
<proteinExistence type="predicted"/>
<dbReference type="SUPFAM" id="SSF52058">
    <property type="entry name" value="L domain-like"/>
    <property type="match status" value="1"/>
</dbReference>
<evidence type="ECO:0000313" key="5">
    <source>
        <dbReference type="EMBL" id="KAK1699454.1"/>
    </source>
</evidence>
<evidence type="ECO:0000259" key="3">
    <source>
        <dbReference type="Pfam" id="PF23559"/>
    </source>
</evidence>
<dbReference type="PRINTS" id="PR00364">
    <property type="entry name" value="DISEASERSIST"/>
</dbReference>
<dbReference type="GO" id="GO:0043531">
    <property type="term" value="F:ADP binding"/>
    <property type="evidence" value="ECO:0007669"/>
    <property type="project" value="InterPro"/>
</dbReference>
<sequence length="619" mass="70462">MMKQAKIILKKCGGLPLAISTIGGFLATKPKTAIEWRMMNDRISAELEINPELRTIKTVLMRSYDGLPYYLKSAFLYLSIFQEDQKIRLNRLVRRWIAEGYSRDIHGITAEQLGRRYFGELLDRSMILPGEDVNDYNGKINSCQLHDIIREICISKAREENLVFKVEDGCCLSSTQGPIRHLVIGSNWKRDGDALPGVLDLSHLRSLTVFGDWRPFFISENMRFLRVLDLEDTLGLRDHHLNRVGQLHHLKYLSLRGCFNIFCLPHSLGNLGHLQTLDIRGTRICELPTTITNLGKLQNLRAPDCTTGDDNVKGEDTINFHLCHLYHYDIIPTEFYSCCLWMSACPLLLRPQVLDGGLNRRDVLNLTRFNLCDNKLDGAKVPRGIGQLKALHKLDGAYVEGNVTVKEFRELTELRKLGVVGINNKNNMEFWSAIADHYHLRSLSVRSNSWGDELDGCLGEGLSPPSWLESLRLYGDLVRVTYWIHQLQNLCKLVLESSHLEQDDAIQALGVLPNLAVLRLKKYSFVGKQLHFQNTAFLSLVVLELYLLMDLESVMFEEDAMPRLELLQVGACPLLKKISGLSVLTSLKEIRLAYLIESLKQEMLSQLGERQKHVIVNAV</sequence>
<dbReference type="InterPro" id="IPR027417">
    <property type="entry name" value="P-loop_NTPase"/>
</dbReference>
<evidence type="ECO:0000313" key="6">
    <source>
        <dbReference type="Proteomes" id="UP001231189"/>
    </source>
</evidence>
<accession>A0AAD8XAG2</accession>
<dbReference type="Gene3D" id="1.10.8.430">
    <property type="entry name" value="Helical domain of apoptotic protease-activating factors"/>
    <property type="match status" value="1"/>
</dbReference>
<dbReference type="EMBL" id="JAUUTY010000001">
    <property type="protein sequence ID" value="KAK1699454.1"/>
    <property type="molecule type" value="Genomic_DNA"/>
</dbReference>
<dbReference type="Pfam" id="PF23598">
    <property type="entry name" value="LRR_14"/>
    <property type="match status" value="2"/>
</dbReference>
<dbReference type="PANTHER" id="PTHR23155">
    <property type="entry name" value="DISEASE RESISTANCE PROTEIN RP"/>
    <property type="match status" value="1"/>
</dbReference>
<dbReference type="AlphaFoldDB" id="A0AAD8XAG2"/>
<name>A0AAD8XAG2_LOLMU</name>
<gene>
    <name evidence="5" type="ORF">QYE76_016151</name>
</gene>
<evidence type="ECO:0008006" key="7">
    <source>
        <dbReference type="Google" id="ProtNLM"/>
    </source>
</evidence>
<dbReference type="SUPFAM" id="SSF52540">
    <property type="entry name" value="P-loop containing nucleoside triphosphate hydrolases"/>
    <property type="match status" value="1"/>
</dbReference>
<dbReference type="PANTHER" id="PTHR23155:SF1114">
    <property type="entry name" value="OS02G0475500 PROTEIN"/>
    <property type="match status" value="1"/>
</dbReference>
<keyword evidence="2" id="KW-0611">Plant defense</keyword>
<dbReference type="Gene3D" id="3.80.10.10">
    <property type="entry name" value="Ribonuclease Inhibitor"/>
    <property type="match status" value="2"/>
</dbReference>
<feature type="domain" description="Disease resistance protein winged helix" evidence="3">
    <location>
        <begin position="80"/>
        <end position="152"/>
    </location>
</feature>
<dbReference type="GO" id="GO:0002758">
    <property type="term" value="P:innate immune response-activating signaling pathway"/>
    <property type="evidence" value="ECO:0007669"/>
    <property type="project" value="UniProtKB-ARBA"/>
</dbReference>
<dbReference type="InterPro" id="IPR058922">
    <property type="entry name" value="WHD_DRP"/>
</dbReference>
<dbReference type="Gene3D" id="1.10.10.10">
    <property type="entry name" value="Winged helix-like DNA-binding domain superfamily/Winged helix DNA-binding domain"/>
    <property type="match status" value="1"/>
</dbReference>
<dbReference type="InterPro" id="IPR042197">
    <property type="entry name" value="Apaf_helical"/>
</dbReference>
<dbReference type="Proteomes" id="UP001231189">
    <property type="component" value="Unassembled WGS sequence"/>
</dbReference>
<dbReference type="InterPro" id="IPR036388">
    <property type="entry name" value="WH-like_DNA-bd_sf"/>
</dbReference>
<evidence type="ECO:0000259" key="4">
    <source>
        <dbReference type="Pfam" id="PF23598"/>
    </source>
</evidence>
<reference evidence="5" key="1">
    <citation type="submission" date="2023-07" db="EMBL/GenBank/DDBJ databases">
        <title>A chromosome-level genome assembly of Lolium multiflorum.</title>
        <authorList>
            <person name="Chen Y."/>
            <person name="Copetti D."/>
            <person name="Kolliker R."/>
            <person name="Studer B."/>
        </authorList>
    </citation>
    <scope>NUCLEOTIDE SEQUENCE</scope>
    <source>
        <strain evidence="5">02402/16</strain>
        <tissue evidence="5">Leaf</tissue>
    </source>
</reference>
<comment type="caution">
    <text evidence="5">The sequence shown here is derived from an EMBL/GenBank/DDBJ whole genome shotgun (WGS) entry which is preliminary data.</text>
</comment>
<dbReference type="GO" id="GO:0042742">
    <property type="term" value="P:defense response to bacterium"/>
    <property type="evidence" value="ECO:0007669"/>
    <property type="project" value="UniProtKB-ARBA"/>
</dbReference>
<dbReference type="FunFam" id="1.10.10.10:FF:000322">
    <property type="entry name" value="Probable disease resistance protein At1g63360"/>
    <property type="match status" value="1"/>
</dbReference>
<keyword evidence="1" id="KW-0677">Repeat</keyword>
<organism evidence="5 6">
    <name type="scientific">Lolium multiflorum</name>
    <name type="common">Italian ryegrass</name>
    <name type="synonym">Lolium perenne subsp. multiflorum</name>
    <dbReference type="NCBI Taxonomy" id="4521"/>
    <lineage>
        <taxon>Eukaryota</taxon>
        <taxon>Viridiplantae</taxon>
        <taxon>Streptophyta</taxon>
        <taxon>Embryophyta</taxon>
        <taxon>Tracheophyta</taxon>
        <taxon>Spermatophyta</taxon>
        <taxon>Magnoliopsida</taxon>
        <taxon>Liliopsida</taxon>
        <taxon>Poales</taxon>
        <taxon>Poaceae</taxon>
        <taxon>BOP clade</taxon>
        <taxon>Pooideae</taxon>
        <taxon>Poodae</taxon>
        <taxon>Poeae</taxon>
        <taxon>Poeae Chloroplast Group 2 (Poeae type)</taxon>
        <taxon>Loliodinae</taxon>
        <taxon>Loliinae</taxon>
        <taxon>Lolium</taxon>
    </lineage>
</organism>
<dbReference type="InterPro" id="IPR032675">
    <property type="entry name" value="LRR_dom_sf"/>
</dbReference>
<dbReference type="GO" id="GO:0009626">
    <property type="term" value="P:plant-type hypersensitive response"/>
    <property type="evidence" value="ECO:0007669"/>
    <property type="project" value="UniProtKB-ARBA"/>
</dbReference>
<protein>
    <recommendedName>
        <fullName evidence="7">NB-ARC domain-containing protein</fullName>
    </recommendedName>
</protein>
<feature type="domain" description="Disease resistance R13L4/SHOC-2-like LRR" evidence="4">
    <location>
        <begin position="378"/>
        <end position="602"/>
    </location>
</feature>
<feature type="domain" description="Disease resistance R13L4/SHOC-2-like LRR" evidence="4">
    <location>
        <begin position="203"/>
        <end position="307"/>
    </location>
</feature>